<proteinExistence type="predicted"/>
<evidence type="ECO:0000313" key="1">
    <source>
        <dbReference type="EMBL" id="SVE28558.1"/>
    </source>
</evidence>
<sequence>MSPRQLGNRSSISFRLGEILSVSSQGHRPINSDAPSNIATP</sequence>
<reference evidence="1" key="1">
    <citation type="submission" date="2018-05" db="EMBL/GenBank/DDBJ databases">
        <authorList>
            <person name="Lanie J.A."/>
            <person name="Ng W.-L."/>
            <person name="Kazmierczak K.M."/>
            <person name="Andrzejewski T.M."/>
            <person name="Davidsen T.M."/>
            <person name="Wayne K.J."/>
            <person name="Tettelin H."/>
            <person name="Glass J.I."/>
            <person name="Rusch D."/>
            <person name="Podicherti R."/>
            <person name="Tsui H.-C.T."/>
            <person name="Winkler M.E."/>
        </authorList>
    </citation>
    <scope>NUCLEOTIDE SEQUENCE</scope>
</reference>
<organism evidence="1">
    <name type="scientific">marine metagenome</name>
    <dbReference type="NCBI Taxonomy" id="408172"/>
    <lineage>
        <taxon>unclassified sequences</taxon>
        <taxon>metagenomes</taxon>
        <taxon>ecological metagenomes</taxon>
    </lineage>
</organism>
<dbReference type="EMBL" id="UINC01206773">
    <property type="protein sequence ID" value="SVE28558.1"/>
    <property type="molecule type" value="Genomic_DNA"/>
</dbReference>
<protein>
    <submittedName>
        <fullName evidence="1">Uncharacterized protein</fullName>
    </submittedName>
</protein>
<feature type="non-terminal residue" evidence="1">
    <location>
        <position position="41"/>
    </location>
</feature>
<gene>
    <name evidence="1" type="ORF">METZ01_LOCUS481412</name>
</gene>
<accession>A0A383CAC9</accession>
<dbReference type="AlphaFoldDB" id="A0A383CAC9"/>
<name>A0A383CAC9_9ZZZZ</name>